<keyword evidence="4" id="KW-1185">Reference proteome</keyword>
<dbReference type="Proteomes" id="UP001596058">
    <property type="component" value="Unassembled WGS sequence"/>
</dbReference>
<comment type="caution">
    <text evidence="3">The sequence shown here is derived from an EMBL/GenBank/DDBJ whole genome shotgun (WGS) entry which is preliminary data.</text>
</comment>
<gene>
    <name evidence="3" type="ORF">ACFPZ3_66550</name>
</gene>
<feature type="region of interest" description="Disordered" evidence="1">
    <location>
        <begin position="90"/>
        <end position="112"/>
    </location>
</feature>
<feature type="signal peptide" evidence="2">
    <location>
        <begin position="1"/>
        <end position="31"/>
    </location>
</feature>
<keyword evidence="2" id="KW-0732">Signal</keyword>
<feature type="chain" id="PRO_5047225761" evidence="2">
    <location>
        <begin position="32"/>
        <end position="278"/>
    </location>
</feature>
<name>A0ABW1DE13_9ACTN</name>
<sequence>MSAPSKLRKTVAGVAIGSAVLAGGFVGTANAGTRTTSMAAGPFDPSGLFGSGDGFNPSDFLPSGGSDGFKIPGLGDNGPSLNDVGKIVQDLLPGPRGDSKTSRTEPRRDGGWRGRLEGVLGDILEKRWPTGRSKGRWESYAKWYRQLRPGRQNQSCGRDRPFVELFGTRFGGNKFSRRDAIGSVTPRAKLFLDRRAFLVPFGNNLLPRSTVNFVFLSRKGAQVFYPQPKVSRNSVLNDTYRYDLRFLDEDLEYTVVAAYQNKCGKSVRDVLGVLEKRS</sequence>
<dbReference type="EMBL" id="JBHSPA010000119">
    <property type="protein sequence ID" value="MFC5835270.1"/>
    <property type="molecule type" value="Genomic_DNA"/>
</dbReference>
<evidence type="ECO:0000313" key="3">
    <source>
        <dbReference type="EMBL" id="MFC5835270.1"/>
    </source>
</evidence>
<evidence type="ECO:0000256" key="1">
    <source>
        <dbReference type="SAM" id="MobiDB-lite"/>
    </source>
</evidence>
<dbReference type="RefSeq" id="WP_379524681.1">
    <property type="nucleotide sequence ID" value="NZ_JBHSPA010000119.1"/>
</dbReference>
<feature type="compositionally biased region" description="Basic and acidic residues" evidence="1">
    <location>
        <begin position="97"/>
        <end position="112"/>
    </location>
</feature>
<evidence type="ECO:0000313" key="4">
    <source>
        <dbReference type="Proteomes" id="UP001596058"/>
    </source>
</evidence>
<organism evidence="3 4">
    <name type="scientific">Nonomuraea insulae</name>
    <dbReference type="NCBI Taxonomy" id="1616787"/>
    <lineage>
        <taxon>Bacteria</taxon>
        <taxon>Bacillati</taxon>
        <taxon>Actinomycetota</taxon>
        <taxon>Actinomycetes</taxon>
        <taxon>Streptosporangiales</taxon>
        <taxon>Streptosporangiaceae</taxon>
        <taxon>Nonomuraea</taxon>
    </lineage>
</organism>
<evidence type="ECO:0000256" key="2">
    <source>
        <dbReference type="SAM" id="SignalP"/>
    </source>
</evidence>
<protein>
    <submittedName>
        <fullName evidence="3">Uncharacterized protein</fullName>
    </submittedName>
</protein>
<proteinExistence type="predicted"/>
<reference evidence="4" key="1">
    <citation type="journal article" date="2019" name="Int. J. Syst. Evol. Microbiol.">
        <title>The Global Catalogue of Microorganisms (GCM) 10K type strain sequencing project: providing services to taxonomists for standard genome sequencing and annotation.</title>
        <authorList>
            <consortium name="The Broad Institute Genomics Platform"/>
            <consortium name="The Broad Institute Genome Sequencing Center for Infectious Disease"/>
            <person name="Wu L."/>
            <person name="Ma J."/>
        </authorList>
    </citation>
    <scope>NUCLEOTIDE SEQUENCE [LARGE SCALE GENOMIC DNA]</scope>
    <source>
        <strain evidence="4">CCUG 53903</strain>
    </source>
</reference>
<accession>A0ABW1DE13</accession>